<reference evidence="1 2" key="1">
    <citation type="submission" date="2024-01" db="EMBL/GenBank/DDBJ databases">
        <title>The genomes of 5 underutilized Papilionoideae crops provide insights into root nodulation and disease resistanc.</title>
        <authorList>
            <person name="Jiang F."/>
        </authorList>
    </citation>
    <scope>NUCLEOTIDE SEQUENCE [LARGE SCALE GENOMIC DNA]</scope>
    <source>
        <strain evidence="1">LVBAO_FW01</strain>
        <tissue evidence="1">Leaves</tissue>
    </source>
</reference>
<dbReference type="AlphaFoldDB" id="A0AAN9M7L6"/>
<accession>A0AAN9M7L6</accession>
<gene>
    <name evidence="1" type="ORF">VNO77_06591</name>
</gene>
<organism evidence="1 2">
    <name type="scientific">Canavalia gladiata</name>
    <name type="common">Sword bean</name>
    <name type="synonym">Dolichos gladiatus</name>
    <dbReference type="NCBI Taxonomy" id="3824"/>
    <lineage>
        <taxon>Eukaryota</taxon>
        <taxon>Viridiplantae</taxon>
        <taxon>Streptophyta</taxon>
        <taxon>Embryophyta</taxon>
        <taxon>Tracheophyta</taxon>
        <taxon>Spermatophyta</taxon>
        <taxon>Magnoliopsida</taxon>
        <taxon>eudicotyledons</taxon>
        <taxon>Gunneridae</taxon>
        <taxon>Pentapetalae</taxon>
        <taxon>rosids</taxon>
        <taxon>fabids</taxon>
        <taxon>Fabales</taxon>
        <taxon>Fabaceae</taxon>
        <taxon>Papilionoideae</taxon>
        <taxon>50 kb inversion clade</taxon>
        <taxon>NPAAA clade</taxon>
        <taxon>indigoferoid/millettioid clade</taxon>
        <taxon>Phaseoleae</taxon>
        <taxon>Canavalia</taxon>
    </lineage>
</organism>
<keyword evidence="2" id="KW-1185">Reference proteome</keyword>
<proteinExistence type="predicted"/>
<protein>
    <submittedName>
        <fullName evidence="1">Uncharacterized protein</fullName>
    </submittedName>
</protein>
<evidence type="ECO:0000313" key="1">
    <source>
        <dbReference type="EMBL" id="KAK7349317.1"/>
    </source>
</evidence>
<comment type="caution">
    <text evidence="1">The sequence shown here is derived from an EMBL/GenBank/DDBJ whole genome shotgun (WGS) entry which is preliminary data.</text>
</comment>
<name>A0AAN9M7L6_CANGL</name>
<dbReference type="EMBL" id="JAYMYQ010000002">
    <property type="protein sequence ID" value="KAK7349317.1"/>
    <property type="molecule type" value="Genomic_DNA"/>
</dbReference>
<sequence>MGLYHVCGFLSSSDECYAFKREYLSRHFSSFSPIGVLLCNGCHHHHPVKKLLYIYEYFNAPRSNLGVTNYLTWNMLMPKVYTVSLTDLTIHEQPRADCKCERELEEDRTNTTFTRKTSESSNYEHALSFSM</sequence>
<dbReference type="Proteomes" id="UP001367508">
    <property type="component" value="Unassembled WGS sequence"/>
</dbReference>
<evidence type="ECO:0000313" key="2">
    <source>
        <dbReference type="Proteomes" id="UP001367508"/>
    </source>
</evidence>